<dbReference type="Gramene" id="Kaladp0015s0129.2.v1.1">
    <property type="protein sequence ID" value="Kaladp0015s0129.2.v1.1"/>
    <property type="gene ID" value="Kaladp0015s0129.v1.1"/>
</dbReference>
<dbReference type="CDD" id="cd11286">
    <property type="entry name" value="ADF_cofilin_like"/>
    <property type="match status" value="1"/>
</dbReference>
<comment type="similarity">
    <text evidence="1">Belongs to the actin-binding proteins ADF family.</text>
</comment>
<feature type="domain" description="ADF-H" evidence="3">
    <location>
        <begin position="7"/>
        <end position="97"/>
    </location>
</feature>
<dbReference type="GO" id="GO:0003779">
    <property type="term" value="F:actin binding"/>
    <property type="evidence" value="ECO:0007669"/>
    <property type="project" value="UniProtKB-KW"/>
</dbReference>
<accession>A0A7N0SZL1</accession>
<dbReference type="GO" id="GO:0015629">
    <property type="term" value="C:actin cytoskeleton"/>
    <property type="evidence" value="ECO:0007669"/>
    <property type="project" value="InterPro"/>
</dbReference>
<proteinExistence type="inferred from homology"/>
<keyword evidence="5" id="KW-1185">Reference proteome</keyword>
<dbReference type="Proteomes" id="UP000594263">
    <property type="component" value="Unplaced"/>
</dbReference>
<dbReference type="Gene3D" id="3.40.20.10">
    <property type="entry name" value="Severin"/>
    <property type="match status" value="1"/>
</dbReference>
<evidence type="ECO:0000313" key="5">
    <source>
        <dbReference type="Proteomes" id="UP000594263"/>
    </source>
</evidence>
<evidence type="ECO:0000259" key="3">
    <source>
        <dbReference type="PROSITE" id="PS51263"/>
    </source>
</evidence>
<dbReference type="InterPro" id="IPR029006">
    <property type="entry name" value="ADF-H/Gelsolin-like_dom_sf"/>
</dbReference>
<evidence type="ECO:0000256" key="2">
    <source>
        <dbReference type="ARBA" id="ARBA00023203"/>
    </source>
</evidence>
<evidence type="ECO:0000313" key="4">
    <source>
        <dbReference type="EnsemblPlants" id="Kaladp0015s0129.2.v1.1"/>
    </source>
</evidence>
<reference evidence="4" key="1">
    <citation type="submission" date="2021-01" db="UniProtKB">
        <authorList>
            <consortium name="EnsemblPlants"/>
        </authorList>
    </citation>
    <scope>IDENTIFICATION</scope>
</reference>
<dbReference type="EnsemblPlants" id="Kaladp0015s0129.2.v1.1">
    <property type="protein sequence ID" value="Kaladp0015s0129.2.v1.1"/>
    <property type="gene ID" value="Kaladp0015s0129.v1.1"/>
</dbReference>
<protein>
    <recommendedName>
        <fullName evidence="3">ADF-H domain-containing protein</fullName>
    </recommendedName>
</protein>
<dbReference type="PROSITE" id="PS51263">
    <property type="entry name" value="ADF_H"/>
    <property type="match status" value="1"/>
</dbReference>
<dbReference type="SUPFAM" id="SSF55753">
    <property type="entry name" value="Actin depolymerizing proteins"/>
    <property type="match status" value="1"/>
</dbReference>
<evidence type="ECO:0000256" key="1">
    <source>
        <dbReference type="ARBA" id="ARBA00006844"/>
    </source>
</evidence>
<dbReference type="PANTHER" id="PTHR11913">
    <property type="entry name" value="COFILIN-RELATED"/>
    <property type="match status" value="1"/>
</dbReference>
<keyword evidence="2" id="KW-0009">Actin-binding</keyword>
<name>A0A7N0SZL1_KALFE</name>
<dbReference type="GO" id="GO:0030042">
    <property type="term" value="P:actin filament depolymerization"/>
    <property type="evidence" value="ECO:0007669"/>
    <property type="project" value="InterPro"/>
</dbReference>
<dbReference type="InterPro" id="IPR002108">
    <property type="entry name" value="ADF-H"/>
</dbReference>
<dbReference type="AlphaFoldDB" id="A0A7N0SZL1"/>
<organism evidence="4 5">
    <name type="scientific">Kalanchoe fedtschenkoi</name>
    <name type="common">Lavender scallops</name>
    <name type="synonym">South American air plant</name>
    <dbReference type="NCBI Taxonomy" id="63787"/>
    <lineage>
        <taxon>Eukaryota</taxon>
        <taxon>Viridiplantae</taxon>
        <taxon>Streptophyta</taxon>
        <taxon>Embryophyta</taxon>
        <taxon>Tracheophyta</taxon>
        <taxon>Spermatophyta</taxon>
        <taxon>Magnoliopsida</taxon>
        <taxon>eudicotyledons</taxon>
        <taxon>Gunneridae</taxon>
        <taxon>Pentapetalae</taxon>
        <taxon>Saxifragales</taxon>
        <taxon>Crassulaceae</taxon>
        <taxon>Kalanchoe</taxon>
    </lineage>
</organism>
<sequence>MANAVSGMAVNDECKLKFLELKAKRTYRFIVFKIDESVQQVRVEKLGGPDETYEDFSASLPADQCRYAVYDFNFITAENCQKSKIFFVSWYVITINA</sequence>
<dbReference type="SMART" id="SM00102">
    <property type="entry name" value="ADF"/>
    <property type="match status" value="1"/>
</dbReference>
<dbReference type="Pfam" id="PF00241">
    <property type="entry name" value="Cofilin_ADF"/>
    <property type="match status" value="1"/>
</dbReference>
<dbReference type="InterPro" id="IPR017904">
    <property type="entry name" value="ADF/Cofilin"/>
</dbReference>